<reference evidence="13 14" key="1">
    <citation type="submission" date="2019-08" db="EMBL/GenBank/DDBJ databases">
        <title>Actinomadura sp. nov. CYP1-5 isolated from mountain soil.</title>
        <authorList>
            <person name="Songsumanus A."/>
            <person name="Kuncharoen N."/>
            <person name="Kudo T."/>
            <person name="Yuki M."/>
            <person name="Igarashi Y."/>
            <person name="Tanasupawat S."/>
        </authorList>
    </citation>
    <scope>NUCLEOTIDE SEQUENCE [LARGE SCALE GENOMIC DNA]</scope>
    <source>
        <strain evidence="13 14">CYP1-5</strain>
    </source>
</reference>
<dbReference type="Pfam" id="PF22953">
    <property type="entry name" value="SpnB_Rossmann"/>
    <property type="match status" value="3"/>
</dbReference>
<dbReference type="InterPro" id="IPR014030">
    <property type="entry name" value="Ketoacyl_synth_N"/>
</dbReference>
<keyword evidence="8" id="KW-0012">Acyltransferase</keyword>
<dbReference type="PROSITE" id="PS00012">
    <property type="entry name" value="PHOSPHOPANTETHEINE"/>
    <property type="match status" value="3"/>
</dbReference>
<evidence type="ECO:0000256" key="3">
    <source>
        <dbReference type="ARBA" id="ARBA00022450"/>
    </source>
</evidence>
<dbReference type="SMART" id="SM00827">
    <property type="entry name" value="PKS_AT"/>
    <property type="match status" value="3"/>
</dbReference>
<dbReference type="Pfam" id="PF02801">
    <property type="entry name" value="Ketoacyl-synt_C"/>
    <property type="match status" value="3"/>
</dbReference>
<keyword evidence="7" id="KW-0511">Multifunctional enzyme</keyword>
<feature type="domain" description="PKS/mFAS DH" evidence="12">
    <location>
        <begin position="2572"/>
        <end position="2841"/>
    </location>
</feature>
<feature type="active site" description="Proton acceptor; for dehydratase activity" evidence="9">
    <location>
        <position position="931"/>
    </location>
</feature>
<feature type="region of interest" description="N-terminal hotdog fold" evidence="9">
    <location>
        <begin position="2572"/>
        <end position="2693"/>
    </location>
</feature>
<dbReference type="Pfam" id="PF00109">
    <property type="entry name" value="ketoacyl-synt"/>
    <property type="match status" value="3"/>
</dbReference>
<dbReference type="PROSITE" id="PS50075">
    <property type="entry name" value="CARRIER"/>
    <property type="match status" value="3"/>
</dbReference>
<dbReference type="InterPro" id="IPR020806">
    <property type="entry name" value="PKS_PP-bd"/>
</dbReference>
<dbReference type="EMBL" id="VSRQ01000001">
    <property type="protein sequence ID" value="TYK52740.1"/>
    <property type="molecule type" value="Genomic_DNA"/>
</dbReference>
<dbReference type="PANTHER" id="PTHR43775">
    <property type="entry name" value="FATTY ACID SYNTHASE"/>
    <property type="match status" value="1"/>
</dbReference>
<dbReference type="SMART" id="SM00823">
    <property type="entry name" value="PKS_PP"/>
    <property type="match status" value="3"/>
</dbReference>
<dbReference type="PROSITE" id="PS00606">
    <property type="entry name" value="KS3_1"/>
    <property type="match status" value="3"/>
</dbReference>
<keyword evidence="5" id="KW-0808">Transferase</keyword>
<dbReference type="Pfam" id="PF08990">
    <property type="entry name" value="Docking"/>
    <property type="match status" value="1"/>
</dbReference>
<evidence type="ECO:0000259" key="10">
    <source>
        <dbReference type="PROSITE" id="PS50075"/>
    </source>
</evidence>
<dbReference type="InterPro" id="IPR036299">
    <property type="entry name" value="Polyketide_synth_docking_sf"/>
</dbReference>
<dbReference type="Pfam" id="PF16197">
    <property type="entry name" value="KAsynt_C_assoc"/>
    <property type="match status" value="1"/>
</dbReference>
<dbReference type="Pfam" id="PF22621">
    <property type="entry name" value="CurL-like_PKS_C"/>
    <property type="match status" value="2"/>
</dbReference>
<dbReference type="Pfam" id="PF14765">
    <property type="entry name" value="PS-DH"/>
    <property type="match status" value="3"/>
</dbReference>
<dbReference type="SUPFAM" id="SSF51735">
    <property type="entry name" value="NAD(P)-binding Rossmann-fold domains"/>
    <property type="match status" value="6"/>
</dbReference>
<organism evidence="13 14">
    <name type="scientific">Actinomadura decatromicini</name>
    <dbReference type="NCBI Taxonomy" id="2604572"/>
    <lineage>
        <taxon>Bacteria</taxon>
        <taxon>Bacillati</taxon>
        <taxon>Actinomycetota</taxon>
        <taxon>Actinomycetes</taxon>
        <taxon>Streptosporangiales</taxon>
        <taxon>Thermomonosporaceae</taxon>
        <taxon>Actinomadura</taxon>
    </lineage>
</organism>
<feature type="active site" description="Proton acceptor; for dehydratase activity" evidence="9">
    <location>
        <position position="2604"/>
    </location>
</feature>
<feature type="region of interest" description="C-terminal hotdog fold" evidence="9">
    <location>
        <begin position="4401"/>
        <end position="4538"/>
    </location>
</feature>
<feature type="region of interest" description="C-terminal hotdog fold" evidence="9">
    <location>
        <begin position="1035"/>
        <end position="1168"/>
    </location>
</feature>
<dbReference type="InterPro" id="IPR016039">
    <property type="entry name" value="Thiolase-like"/>
</dbReference>
<dbReference type="InterPro" id="IPR013968">
    <property type="entry name" value="PKS_KR"/>
</dbReference>
<dbReference type="SMART" id="SM00825">
    <property type="entry name" value="PKS_KS"/>
    <property type="match status" value="3"/>
</dbReference>
<comment type="pathway">
    <text evidence="2">Antibiotic biosynthesis.</text>
</comment>
<evidence type="ECO:0000259" key="12">
    <source>
        <dbReference type="PROSITE" id="PS52019"/>
    </source>
</evidence>
<evidence type="ECO:0000256" key="1">
    <source>
        <dbReference type="ARBA" id="ARBA00001957"/>
    </source>
</evidence>
<dbReference type="InterPro" id="IPR018201">
    <property type="entry name" value="Ketoacyl_synth_AS"/>
</dbReference>
<dbReference type="GO" id="GO:0033068">
    <property type="term" value="P:macrolide biosynthetic process"/>
    <property type="evidence" value="ECO:0007669"/>
    <property type="project" value="UniProtKB-ARBA"/>
</dbReference>
<dbReference type="InterPro" id="IPR049551">
    <property type="entry name" value="PKS_DH_C"/>
</dbReference>
<evidence type="ECO:0000256" key="9">
    <source>
        <dbReference type="PROSITE-ProRule" id="PRU01363"/>
    </source>
</evidence>
<dbReference type="GO" id="GO:0031177">
    <property type="term" value="F:phosphopantetheine binding"/>
    <property type="evidence" value="ECO:0007669"/>
    <property type="project" value="InterPro"/>
</dbReference>
<feature type="active site" description="Proton donor; for dehydratase activity" evidence="9">
    <location>
        <position position="1094"/>
    </location>
</feature>
<dbReference type="CDD" id="cd00833">
    <property type="entry name" value="PKS"/>
    <property type="match status" value="3"/>
</dbReference>
<dbReference type="SUPFAM" id="SSF55048">
    <property type="entry name" value="Probable ACP-binding domain of malonyl-CoA ACP transacylase"/>
    <property type="match status" value="3"/>
</dbReference>
<dbReference type="InterPro" id="IPR020841">
    <property type="entry name" value="PKS_Beta-ketoAc_synthase_dom"/>
</dbReference>
<dbReference type="InterPro" id="IPR001227">
    <property type="entry name" value="Ac_transferase_dom_sf"/>
</dbReference>
<dbReference type="Gene3D" id="1.10.1200.10">
    <property type="entry name" value="ACP-like"/>
    <property type="match status" value="3"/>
</dbReference>
<proteinExistence type="predicted"/>
<keyword evidence="14" id="KW-1185">Reference proteome</keyword>
<protein>
    <submittedName>
        <fullName evidence="13">SDR family NAD(P)-dependent oxidoreductase</fullName>
    </submittedName>
</protein>
<feature type="domain" description="Carrier" evidence="10">
    <location>
        <begin position="3309"/>
        <end position="3384"/>
    </location>
</feature>
<dbReference type="Gene3D" id="3.40.47.10">
    <property type="match status" value="3"/>
</dbReference>
<dbReference type="InterPro" id="IPR050091">
    <property type="entry name" value="PKS_NRPS_Biosynth_Enz"/>
</dbReference>
<dbReference type="FunFam" id="1.10.1200.10:FF:000007">
    <property type="entry name" value="Probable polyketide synthase pks17"/>
    <property type="match status" value="2"/>
</dbReference>
<dbReference type="InterPro" id="IPR014031">
    <property type="entry name" value="Ketoacyl_synth_C"/>
</dbReference>
<dbReference type="Pfam" id="PF00698">
    <property type="entry name" value="Acyl_transf_1"/>
    <property type="match status" value="3"/>
</dbReference>
<dbReference type="Pfam" id="PF08659">
    <property type="entry name" value="KR"/>
    <property type="match status" value="3"/>
</dbReference>
<evidence type="ECO:0000313" key="14">
    <source>
        <dbReference type="Proteomes" id="UP000323505"/>
    </source>
</evidence>
<dbReference type="InterPro" id="IPR049552">
    <property type="entry name" value="PKS_DH_N"/>
</dbReference>
<comment type="caution">
    <text evidence="13">The sequence shown here is derived from an EMBL/GenBank/DDBJ whole genome shotgun (WGS) entry which is preliminary data.</text>
</comment>
<dbReference type="SMART" id="SM00826">
    <property type="entry name" value="PKS_DH"/>
    <property type="match status" value="3"/>
</dbReference>
<evidence type="ECO:0000256" key="6">
    <source>
        <dbReference type="ARBA" id="ARBA00023194"/>
    </source>
</evidence>
<dbReference type="InterPro" id="IPR009081">
    <property type="entry name" value="PP-bd_ACP"/>
</dbReference>
<dbReference type="InterPro" id="IPR014043">
    <property type="entry name" value="Acyl_transferase_dom"/>
</dbReference>
<name>A0A5D3FYD4_9ACTN</name>
<dbReference type="InterPro" id="IPR016035">
    <property type="entry name" value="Acyl_Trfase/lysoPLipase"/>
</dbReference>
<dbReference type="Gene3D" id="3.10.129.110">
    <property type="entry name" value="Polyketide synthase dehydratase"/>
    <property type="match status" value="3"/>
</dbReference>
<dbReference type="SUPFAM" id="SSF53901">
    <property type="entry name" value="Thiolase-like"/>
    <property type="match status" value="3"/>
</dbReference>
<evidence type="ECO:0000256" key="7">
    <source>
        <dbReference type="ARBA" id="ARBA00023268"/>
    </source>
</evidence>
<evidence type="ECO:0000256" key="4">
    <source>
        <dbReference type="ARBA" id="ARBA00022553"/>
    </source>
</evidence>
<dbReference type="PROSITE" id="PS52019">
    <property type="entry name" value="PKS_MFAS_DH"/>
    <property type="match status" value="3"/>
</dbReference>
<dbReference type="InterPro" id="IPR055123">
    <property type="entry name" value="SpnB-like_Rossmann"/>
</dbReference>
<evidence type="ECO:0000259" key="11">
    <source>
        <dbReference type="PROSITE" id="PS52004"/>
    </source>
</evidence>
<dbReference type="SMART" id="SM01294">
    <property type="entry name" value="PKS_PP_betabranch"/>
    <property type="match status" value="3"/>
</dbReference>
<dbReference type="InterPro" id="IPR042104">
    <property type="entry name" value="PKS_dehydratase_sf"/>
</dbReference>
<feature type="domain" description="Ketosynthase family 3 (KS3)" evidence="11">
    <location>
        <begin position="33"/>
        <end position="459"/>
    </location>
</feature>
<dbReference type="Pfam" id="PF00550">
    <property type="entry name" value="PP-binding"/>
    <property type="match status" value="3"/>
</dbReference>
<dbReference type="InterPro" id="IPR032821">
    <property type="entry name" value="PKS_assoc"/>
</dbReference>
<dbReference type="InterPro" id="IPR036291">
    <property type="entry name" value="NAD(P)-bd_dom_sf"/>
</dbReference>
<dbReference type="InterPro" id="IPR057326">
    <property type="entry name" value="KR_dom"/>
</dbReference>
<feature type="region of interest" description="C-terminal hotdog fold" evidence="9">
    <location>
        <begin position="2705"/>
        <end position="2841"/>
    </location>
</feature>
<dbReference type="Gene3D" id="3.40.366.10">
    <property type="entry name" value="Malonyl-Coenzyme A Acyl Carrier Protein, domain 2"/>
    <property type="match status" value="3"/>
</dbReference>
<feature type="domain" description="PKS/mFAS DH" evidence="12">
    <location>
        <begin position="4269"/>
        <end position="4538"/>
    </location>
</feature>
<feature type="domain" description="PKS/mFAS DH" evidence="12">
    <location>
        <begin position="899"/>
        <end position="1168"/>
    </location>
</feature>
<dbReference type="CDD" id="cd08956">
    <property type="entry name" value="KR_3_FAS_SDR_x"/>
    <property type="match status" value="3"/>
</dbReference>
<dbReference type="Proteomes" id="UP000323505">
    <property type="component" value="Unassembled WGS sequence"/>
</dbReference>
<comment type="cofactor">
    <cofactor evidence="1">
        <name>pantetheine 4'-phosphate</name>
        <dbReference type="ChEBI" id="CHEBI:47942"/>
    </cofactor>
</comment>
<feature type="region of interest" description="N-terminal hotdog fold" evidence="9">
    <location>
        <begin position="899"/>
        <end position="1024"/>
    </location>
</feature>
<dbReference type="InterPro" id="IPR020807">
    <property type="entry name" value="PKS_DH"/>
</dbReference>
<feature type="region of interest" description="N-terminal hotdog fold" evidence="9">
    <location>
        <begin position="4269"/>
        <end position="4389"/>
    </location>
</feature>
<dbReference type="RefSeq" id="WP_148757340.1">
    <property type="nucleotide sequence ID" value="NZ_VSRQ01000001.1"/>
</dbReference>
<dbReference type="PANTHER" id="PTHR43775:SF51">
    <property type="entry name" value="INACTIVE PHENOLPHTHIOCEROL SYNTHESIS POLYKETIDE SYNTHASE TYPE I PKS1-RELATED"/>
    <property type="match status" value="1"/>
</dbReference>
<dbReference type="SMART" id="SM00822">
    <property type="entry name" value="PKS_KR"/>
    <property type="match status" value="3"/>
</dbReference>
<gene>
    <name evidence="13" type="ORF">FXF68_02965</name>
</gene>
<feature type="active site" description="Proton donor; for dehydratase activity" evidence="9">
    <location>
        <position position="4463"/>
    </location>
</feature>
<dbReference type="GO" id="GO:0006633">
    <property type="term" value="P:fatty acid biosynthetic process"/>
    <property type="evidence" value="ECO:0007669"/>
    <property type="project" value="InterPro"/>
</dbReference>
<dbReference type="InterPro" id="IPR016036">
    <property type="entry name" value="Malonyl_transacylase_ACP-bd"/>
</dbReference>
<feature type="active site" description="Proton donor; for dehydratase activity" evidence="9">
    <location>
        <position position="2763"/>
    </location>
</feature>
<dbReference type="GO" id="GO:0004315">
    <property type="term" value="F:3-oxoacyl-[acyl-carrier-protein] synthase activity"/>
    <property type="evidence" value="ECO:0007669"/>
    <property type="project" value="InterPro"/>
</dbReference>
<evidence type="ECO:0000256" key="2">
    <source>
        <dbReference type="ARBA" id="ARBA00004792"/>
    </source>
</evidence>
<dbReference type="InterPro" id="IPR036736">
    <property type="entry name" value="ACP-like_sf"/>
</dbReference>
<evidence type="ECO:0000313" key="13">
    <source>
        <dbReference type="EMBL" id="TYK52740.1"/>
    </source>
</evidence>
<dbReference type="PROSITE" id="PS52004">
    <property type="entry name" value="KS3_2"/>
    <property type="match status" value="3"/>
</dbReference>
<dbReference type="Pfam" id="PF21089">
    <property type="entry name" value="PKS_DH_N"/>
    <property type="match status" value="3"/>
</dbReference>
<keyword evidence="6" id="KW-0045">Antibiotic biosynthesis</keyword>
<accession>A0A5D3FYD4</accession>
<dbReference type="InterPro" id="IPR015083">
    <property type="entry name" value="NorB/c/GfsB-D-like_docking"/>
</dbReference>
<feature type="active site" description="Proton acceptor; for dehydratase activity" evidence="9">
    <location>
        <position position="4300"/>
    </location>
</feature>
<dbReference type="SUPFAM" id="SSF47336">
    <property type="entry name" value="ACP-like"/>
    <property type="match status" value="3"/>
</dbReference>
<feature type="domain" description="Carrier" evidence="10">
    <location>
        <begin position="1613"/>
        <end position="1688"/>
    </location>
</feature>
<feature type="domain" description="Ketosynthase family 3 (KS3)" evidence="11">
    <location>
        <begin position="3403"/>
        <end position="3830"/>
    </location>
</feature>
<feature type="domain" description="Ketosynthase family 3 (KS3)" evidence="11">
    <location>
        <begin position="1708"/>
        <end position="2134"/>
    </location>
</feature>
<sequence>MTNEDTLRGYLKRVTADLHDARRRLRDIESKNHEPIAIVAMGCRFPGGVRSPGELWDLVARGEEAISGFPEARGWNADELYDPDPDVPGKTYCVRGGFVQDAERFDAEFFGISPREALAMDPQQRLLLESSWEALERAAIDPATLRGSRTGVFTGVATAEYATMRYGGPPESEGYLLTGILASVASGRLSYSLGLEGPAVSIDTACSSSLVALHLAVQSLRNGECDLALACGATVMTSPGVFVEFSRQRGLSPDGRCKAFSAAADGTGWAEGAGVLVVERLSDAQANGHPIVAVVRGSAVNQDGASNGLTAPNGPSQQRVIRAALANSGLKPEDVDAVEAHGTGTTLGDPIEAQALLATYGQERPSDRPLRLGSIKSNIGHTQAAAGVAGIIKMVEAMRHGVLPKTLHVDEPSSHVDWDSGAVSLLTEQIAWPESDRPRRSAVSSFGISGTNAHVILEQAPEADLPEPVRPEHPLPVLLSARTEPALQEQAARLRDFVASEPTAELTDIARTLATGRARFEHRAAIVAADLAELRQALEGEIVGESVRHSGKVAFLYSGQGSQHAGMGRELYETFPVFAEALDAACEHLDPRLKRIMFADDPEELNQTLYTQPALFAYQTALHALLTDWGITPHFLVGHSLGELTAAHTSGTLSLADASALVTARARAMHDTPAGAMAAINAAPDEITLTDGLSIAAINTAHSTVISGPSEAVQEIVRHWKDEGRRTRLLTTNRAFHSSLMDDAVAPLTQAARDLVHNPATIPVISNLTGQPAEHTPEYWAEHLLGTVNYHKAVQYLDEQGVTTYIEIGPDTTLTALTADTTTATTIPLQNPKQPQTSTLLGNITQVHNTGVPVDWTRIIPAGRHADLPTYPFEEEPYWLDAPATSADLRTAGLTSTGHPLLSAVVELPDDQGHVFTGTLSLKSQPWLADHIVYDTAVLPGTAYVEFALHAANHIGYDTVEELTHHAALGVQDGEVFQIRLAIGPEDGNGGRSFTVHSRPEDAARDTEWTRHATGLITTTSPEPVALTAWPPANAEPLDPDEIYRFLGNLGFDYGPSFLGVRAAWRQDQDFYAEVALPDDARPGAFGIHPALLDCALHTFVVQGADRLSVPFSWSGVSLHAPGADRLRVRIEVLASDSVRLVLADGSGAPVATIRGLAVRPMPADRIGSGGGDTVYQVDWTPIESGTETEWALLGEPFPSLAAADVPAFANLAALSAALDNGERPPSTILVCHGGDGNGSAEAAHSATRRLLGLVREWLADERLADVRLAVATRGAVAVRPGEPITDLAAAPAWGLIRSAQSEHPGRFTLIDLDDQESSAAALPASLGVGDERQLVLRDGALHAFRLPRADVWAESPASPFGPDGTVLITGGTGGLGRLLARHLVDEHGVRRLLVISRQGPDAENAAELQELQADVTVAACDAADREALADLLARHPVNAVVHAAGVLDDATIANLEPERLDAVLRPKVDAAWNLHELTRDLDAFVLFSSAAGTLGNPGQANYAAANTYLDALAHHRVQQGRPAVSLAWGPWAMTGMAGELTEADAARLARGGVAPLSAEQGLALFDLAVGADAAALVPARLVRSPARRARQSAAARPGASKLAGKSRAELEAVLLDLVREEAAAVLGHATAEAVEATRPFQSLGFDSLTAVDLRNHLSRSTGLRLPAATLFDYPTPEALAAHLAGELSAESAETAAPVASAIVQATDEPIAIVGMGCRFPGDVRDPEGLWRLVADGIDAVTQFPTDRGWDKAALYDPTPGTPGRTYTTQGGFFDGVDRFDADFFGISPREALAMDPQQRLMLETAWEAFERAGIDPATVRGSATGVFAGVATAEYLSLQHHGPEELGGYLLTGNTASVASGRIAYTFGLEGPAVSVDTACSSSLVALHLAVQSLRNGECDLALAGGSTIMASPGMFVEFSRQRGLAPDGRSKSFSASADGVAWGEGAGMLLLERLSDAKANGHPVLAVVRGTAINQDGASNGLTAPNGPSQQRVIRAALANAGLTADQVDAVEAHGTGTTLGDPIEAQALLATYGQARTADQPLRLGSIKSNMGHTQAAAGVAGVIKMVQAMRHGVLPKSLHIDAPSPHVDWESGAVSLLTEAIEWPDYGHPHRAGVSSFGISGTNAHVILEEAPGADVPEPERPAHPVPVLLSAKTESALYEQAARLREFVASDPAADVADIAHTLANGRSRFAHRAGIVAGSAEELVRGLDDLQPVVSRPGKVAFLYSGQGSQHAGMGRELYETFPVFAEALDAACEHLDPRLKQIMFADDPEELNQTLYTQPALFAYQTALHALLTDWGITPHYLVGHSLGEITAAHTSGTLSLADAAALVTARARAMHDTPAGAMAAINAAPDEITLTDGVSIAAINAAQSTVISGPAEAVQEIAQHWKDQGRRTRLLTTNRAFHSSLMDQAVEPLTQAARDLVHNPATIPVISNLTGQPAEHTPEYWAEHLLGTVDYHQAVQYLDRQGVTTFIEIGPDATLTALTADTATGATVALQNPKQPQSTALLTGVTDAHNSGVPIDWPKVIPTGRQVELPTYPFQHDRYWTTKSLAVSGAASHGLQSTDHPILTAVTDLPGDGELLLSGRVSLDSHPWLADHAIHGAVLLPATLYLELALHAASHVGCDTVDELTLHAPVILAAGEAAQLQVIVDDDRAITIRARAYGDSVEKREWTICATGSVTATGIPVQADLAAWPPPGAAPVDIADLYDRLAERGYVYGPLFQGLKAAWQDGGDIYAEAELPEEPGAGFHLHPALLDAVLHSTLLSGETGDPGAIRLPFSWSGVTSSDTRTGTLRARLTPTSAETLGLHLADSAGTPVATIGALATRPVRTEQLVKAAPPSIYRIEWTPKPVAPEDPTGGWAALGDPPGFLAEDEPAYPDLAALRDAIESGAPTPDLLFVRCAADDGTDPAAHAHALTKDVLALLQDFLPDERLTEVRLAVVTNGSVMDDPDPATAAVWGLIRSAQAENPDRVVLLDLDLDPGLDADAARATVAAAVATDEPQLAVRDGGTHVPRLARATADAPAAVPAFDPDGTVLVTGGTGALGGLVAGHLAADHGARRLLLVSRRGPDAPGAAELEAELTAHGADVTIAACDVSDRRALADLLAEHPVTAVVHTAGILDDATVTGLTADRLDAVLRPKVDAAWNLHELTAGLDAFILFSSVAGTLGSPGQANYAAANAFLDALAHRRRAAGQPATSLAWGPWASDGMAAGADADTAARMSRDGITPIGSEQGLALFDLARSLDDAVLAPVRLEPAALRDLDDALPSVLRGLVRTGARRPGRGSAALVQRLARLGDEDRRAALLDLVRSEVATALGHRSGQAVEPDRPFQELGFDSLTAVELRNRLKRASGLALPATLVFDYPTPAALADLLGERLLQTSPEAAAAPAVTRAAVDEPIAIVGMACRYPGGVRGPRDLWNLVTSGTDAVSPFPTGRGWDVAALYDPDPERPGKSYTRHGGFLHDADHFDPAFFGITPREALAIDPQQRLLLETTWEALERAGLDPGGLRGSRTGVFTGIMYSDYGGRLARRIPKDVEGYVGTGSSGSVASGRVSYTFGFEGPAVTVDTACSSSLVALHLAAQALRNGECDLALAGGSTVMATPSTFVEFSRQRGLSPDGRCKSFAAAADGVAWGEGAGMLLVERLSDARANGHPILAVVRGSAINQDGASNGLTAPNGPSQQRVIRAALANSGLAPDDIDAVEAHGTGTTLGDPIEAQALLATYGRERPADRPLRLGSIKSNIGHTQAAAGVAGIIKMVEAMRHGVLPKTLHVDEPSPHVDWETGAVSLLTEQIDWPESDRPRRSAVSSFGISGTNAHIILEQAPGTDAGETEQPGHPMPVLLSAKTESALRDQAARLRDFVAANTSVGLPDIARTLATGRAHFPLRTGIVAKTIDELVQGLDDDLEPVTANPGKVAFLYSGQGSQHAGMGRELYETFPVFAEALDAACEHLDPRLKQIMFADDPEELNQTLYTQPALFAYQTALHALLTDWGITPHYLVGHSLGELTAAHTSGTLSLADASALVTARARAMHDTPAGAMAAINAAPDEITLTDGVSIAAVNTAHSTVISGPRDAVEEVIRHWKDEGRRTRLLTTNRAFHSSLMDEAVAPLTEAARQITHHSANIPVISNLTGEPAEHTPEYWAEHLLGTVNYHKAVQYLDEQGVTTYIEIGPDTTLTTLTGETTTNTTIALQNPKRPQTSTLLSETIRAHNTGVPVDWTRIIPAGRHADLPTYPFEERRYWLDSPATGMDLTAAGLDTSEHPFVGAAAELPDGGHLFTGRISLDSHPWLTDHAVQGTVLLPGTAFLELALHAARQTGNDTVDELTLHAPLAVTADDPVQLRLSLTPPENDGRRTITIHSRSTSADWTHNATGAVTATGAIPEIPATAWPPADATSIDIDDLHAKLAAQGLTYGPAFHGLKAAWQDDDGRIYAEAELPETTGSDPSAYGLHPALLDAALHTLAARQGDGPVRLPFSWSGVTLNLAGAKSLRVRLGFDRPDEVTLDLADGSGQPVGTVRALALREVSGEQLAAARTGRDSLFGLDWTPLPLATTTPDAEYTTLTVTTDTADPVAAAHSVAENVLAEIQQWLRDERSSDARLVVVTHGAVAVRPDEDVSDLPAATAWGLVRSAQTENPGRIQLVDVDESGADALPAAVATGEPQLALRDGAAFAPRLVRARPPAEPSAGPHTPFDPDGTVLITGGTGTLGVLIARHLVANHGARRLVLVSRRGRNAGTAAELDGLDADVTVAACDTADPEAFGRLLTEHAPATVVHAAGIIDDATVDNLTPRKLHGVLRPKVDTVRILHDHPHQPEHLILFSSAAAALGNPGQANYAAANTYLDALAHHRTRAGLRTTSLAWGLWNTASGITGDLSAADLARLSGTGVVPLGADDALALFDLALAGDRPLLVPVRLDLGTLRSHAASGMLPAVLRGLVPAPVSRASANGSGTAGTELRRRLSGKSEPEQIRVLVDVVRTALAAVQGRPEGETIPAERKFLDMGLDSLGALELRNRLNAATGLRLPATLLFDYPNPLASAHHLRAELGVAAATPEDAADAEIRRTLAAIPLPKLRESGLMGALLRLAAGDDDEPNGTGGDGTDAIRTADVDDLVRLALGDTE</sequence>
<dbReference type="Gene3D" id="3.40.50.720">
    <property type="entry name" value="NAD(P)-binding Rossmann-like Domain"/>
    <property type="match status" value="3"/>
</dbReference>
<dbReference type="InterPro" id="IPR049900">
    <property type="entry name" value="PKS_mFAS_DH"/>
</dbReference>
<dbReference type="Gene3D" id="3.30.70.3290">
    <property type="match status" value="3"/>
</dbReference>
<evidence type="ECO:0000256" key="5">
    <source>
        <dbReference type="ARBA" id="ARBA00022679"/>
    </source>
</evidence>
<evidence type="ECO:0000256" key="8">
    <source>
        <dbReference type="ARBA" id="ARBA00023315"/>
    </source>
</evidence>
<dbReference type="InterPro" id="IPR006162">
    <property type="entry name" value="Ppantetheine_attach_site"/>
</dbReference>
<dbReference type="SUPFAM" id="SSF101173">
    <property type="entry name" value="Docking domain B of the erythromycin polyketide synthase (DEBS)"/>
    <property type="match status" value="1"/>
</dbReference>
<dbReference type="FunFam" id="3.40.47.10:FF:000019">
    <property type="entry name" value="Polyketide synthase type I"/>
    <property type="match status" value="3"/>
</dbReference>
<keyword evidence="3" id="KW-0596">Phosphopantetheine</keyword>
<dbReference type="SUPFAM" id="SSF52151">
    <property type="entry name" value="FabD/lysophospholipase-like"/>
    <property type="match status" value="3"/>
</dbReference>
<keyword evidence="4" id="KW-0597">Phosphoprotein</keyword>
<dbReference type="GO" id="GO:0004312">
    <property type="term" value="F:fatty acid synthase activity"/>
    <property type="evidence" value="ECO:0007669"/>
    <property type="project" value="TreeGrafter"/>
</dbReference>
<feature type="domain" description="Carrier" evidence="10">
    <location>
        <begin position="4976"/>
        <end position="5051"/>
    </location>
</feature>